<feature type="compositionally biased region" description="Basic and acidic residues" evidence="1">
    <location>
        <begin position="833"/>
        <end position="848"/>
    </location>
</feature>
<gene>
    <name evidence="2" type="ORF">SEUCBS140593_000114</name>
</gene>
<feature type="region of interest" description="Disordered" evidence="1">
    <location>
        <begin position="1103"/>
        <end position="1211"/>
    </location>
</feature>
<feature type="compositionally biased region" description="Basic and acidic residues" evidence="1">
    <location>
        <begin position="193"/>
        <end position="208"/>
    </location>
</feature>
<evidence type="ECO:0000313" key="2">
    <source>
        <dbReference type="EMBL" id="CAK7208264.1"/>
    </source>
</evidence>
<feature type="compositionally biased region" description="Low complexity" evidence="1">
    <location>
        <begin position="1190"/>
        <end position="1211"/>
    </location>
</feature>
<feature type="compositionally biased region" description="Basic and acidic residues" evidence="1">
    <location>
        <begin position="611"/>
        <end position="621"/>
    </location>
</feature>
<feature type="region of interest" description="Disordered" evidence="1">
    <location>
        <begin position="429"/>
        <end position="574"/>
    </location>
</feature>
<keyword evidence="3" id="KW-1185">Reference proteome</keyword>
<dbReference type="Proteomes" id="UP001642482">
    <property type="component" value="Unassembled WGS sequence"/>
</dbReference>
<feature type="compositionally biased region" description="Basic and acidic residues" evidence="1">
    <location>
        <begin position="315"/>
        <end position="325"/>
    </location>
</feature>
<feature type="compositionally biased region" description="Basic and acidic residues" evidence="1">
    <location>
        <begin position="239"/>
        <end position="250"/>
    </location>
</feature>
<feature type="compositionally biased region" description="Polar residues" evidence="1">
    <location>
        <begin position="1176"/>
        <end position="1187"/>
    </location>
</feature>
<feature type="region of interest" description="Disordered" evidence="1">
    <location>
        <begin position="749"/>
        <end position="770"/>
    </location>
</feature>
<feature type="compositionally biased region" description="Low complexity" evidence="1">
    <location>
        <begin position="1104"/>
        <end position="1113"/>
    </location>
</feature>
<feature type="region of interest" description="Disordered" evidence="1">
    <location>
        <begin position="827"/>
        <end position="862"/>
    </location>
</feature>
<feature type="compositionally biased region" description="Pro residues" evidence="1">
    <location>
        <begin position="1114"/>
        <end position="1128"/>
    </location>
</feature>
<feature type="compositionally biased region" description="Polar residues" evidence="1">
    <location>
        <begin position="458"/>
        <end position="468"/>
    </location>
</feature>
<feature type="compositionally biased region" description="Basic and acidic residues" evidence="1">
    <location>
        <begin position="152"/>
        <end position="167"/>
    </location>
</feature>
<feature type="region of interest" description="Disordered" evidence="1">
    <location>
        <begin position="152"/>
        <end position="326"/>
    </location>
</feature>
<feature type="compositionally biased region" description="Low complexity" evidence="1">
    <location>
        <begin position="554"/>
        <end position="563"/>
    </location>
</feature>
<feature type="compositionally biased region" description="Low complexity" evidence="1">
    <location>
        <begin position="39"/>
        <end position="57"/>
    </location>
</feature>
<dbReference type="PANTHER" id="PTHR48125:SF10">
    <property type="entry name" value="OS12G0136300 PROTEIN"/>
    <property type="match status" value="1"/>
</dbReference>
<feature type="region of interest" description="Disordered" evidence="1">
    <location>
        <begin position="611"/>
        <end position="645"/>
    </location>
</feature>
<dbReference type="EMBL" id="CAWUHD010000001">
    <property type="protein sequence ID" value="CAK7208264.1"/>
    <property type="molecule type" value="Genomic_DNA"/>
</dbReference>
<feature type="compositionally biased region" description="Polar residues" evidence="1">
    <location>
        <begin position="266"/>
        <end position="275"/>
    </location>
</feature>
<comment type="caution">
    <text evidence="2">The sequence shown here is derived from an EMBL/GenBank/DDBJ whole genome shotgun (WGS) entry which is preliminary data.</text>
</comment>
<sequence length="1337" mass="144990">MPSRNSFSIRKLFSTPRRLSLIADETVDERFHPKHRSHVSTSSQNSGSGASRGSSASRDSHESHNSQGSSSSTVFHPDSSISITTPQAERGLTDNVDHELSQEEIDRIKAVVAAAAAAAASSLRLRMDEGSEPSRTVQTIRTIEMTLGERHVDFDASTKTNEKEPSEKVLTAFAPESTKETETAAKARSATKSGRDNNEDTSEKDRKSQLRKKNRRIPQPIVVPPRPTPRSAGARPPRRSTDQRRDKGESGEVALPPPPPPRVSSYFGTRSSWKPKSNKSLLSISTTTTPITKSKPVASQPKAADAPAHPLYRGQKREPDGKKDSGIALDCSQTSLVGNASSDTVYESISDTTDDGNYNDNDDAASSSDAGSCIDLLQALAIQPEEADLLRRQTIDSTSTGIKRMDISAPISVDDNAIKVADGTGLRDVCTTPTFTQPRTAPTPSPSAVPSAAPSETNTPRRMLSQSPSPRPSFIGSSRTSMVASPPPVVASPPSPKKQTRFLPLRLNKGLPDAALRIQRKRSNKKTSGKRDRATPPTKGQPLDGKSHKDTGKGTNSNNNASNNGGGSSRWTLPDNVTELFNGRLFNRMEVNETLPFEKLQAIRESRALAQKQQEEAEEKKKAKQLQNELDEKEKRERQDRKQQQDLLDAEQALIKELQHPHPLSDKAETASVAPLETLVECEEEEIQVSPLDPDDVDPVDADGNPIPMEAPTPISPPSDNKYLPPPCLPMPPHIALQMVWPGEEGYEEVYSPDETTSSNNITSDKNTQTKTLFLGTDREEPDGSTTPIEPFHMQDLPSRIGAAGVRESVLLTNDAEQAYFISSVAQHRERRRREQEEKAEQEAKAQADDANIIPEPPKSPLDEIGPFPSPPTKNPMRFQSFIKKAALVPTNRAAPLPPLTQPPAQPIPQVTVTDVDSHSRRYFKGKGKAHTSGAKTPKSKFFFPPSSLVPPSSTSLTASSSTSSMAALAAASTMPHHRDSSTYVYLSATPFSLVMPTYRHGPIRLNRSDLEELRSNSRNSYEGDHRRPNIATVDETLDWTAFQMAILGGAGDFFHDSIDYGHISAVESDEAKQLADWFWSLDIRPGQLFKSATEDKEWIHPKAAAQAQAQAAPPAPTTAAPAPPPTTTSPAQNVYMHHTQRTAGPQQTSVGSSIHTAASSGAARIIGPPPRGFSHSRTTADTSIGTVASGYSSNRDSSVSSNAASSNASGRGLTAQAANLVLPFPMSRFNSNNNSSYAMSCSNSTAANNSSFRNLSLESNTPPMAAEPRTMETIRASFASAASYESMPQSPMADLIMTRGADGKEYVAPMGYNLSHDIGDYLLWEQENVYTMTLEE</sequence>
<feature type="compositionally biased region" description="Basic and acidic residues" evidence="1">
    <location>
        <begin position="630"/>
        <end position="644"/>
    </location>
</feature>
<dbReference type="PANTHER" id="PTHR48125">
    <property type="entry name" value="LP07818P1"/>
    <property type="match status" value="1"/>
</dbReference>
<evidence type="ECO:0000256" key="1">
    <source>
        <dbReference type="SAM" id="MobiDB-lite"/>
    </source>
</evidence>
<feature type="compositionally biased region" description="Low complexity" evidence="1">
    <location>
        <begin position="448"/>
        <end position="457"/>
    </location>
</feature>
<organism evidence="2 3">
    <name type="scientific">Sporothrix eucalyptigena</name>
    <dbReference type="NCBI Taxonomy" id="1812306"/>
    <lineage>
        <taxon>Eukaryota</taxon>
        <taxon>Fungi</taxon>
        <taxon>Dikarya</taxon>
        <taxon>Ascomycota</taxon>
        <taxon>Pezizomycotina</taxon>
        <taxon>Sordariomycetes</taxon>
        <taxon>Sordariomycetidae</taxon>
        <taxon>Ophiostomatales</taxon>
        <taxon>Ophiostomataceae</taxon>
        <taxon>Sporothrix</taxon>
    </lineage>
</organism>
<feature type="compositionally biased region" description="Polar residues" evidence="1">
    <location>
        <begin position="1142"/>
        <end position="1160"/>
    </location>
</feature>
<feature type="compositionally biased region" description="Polar residues" evidence="1">
    <location>
        <begin position="754"/>
        <end position="770"/>
    </location>
</feature>
<feature type="compositionally biased region" description="Low complexity" evidence="1">
    <location>
        <begin position="935"/>
        <end position="960"/>
    </location>
</feature>
<feature type="compositionally biased region" description="Low complexity" evidence="1">
    <location>
        <begin position="355"/>
        <end position="369"/>
    </location>
</feature>
<feature type="region of interest" description="Disordered" evidence="1">
    <location>
        <begin position="926"/>
        <end position="960"/>
    </location>
</feature>
<evidence type="ECO:0000313" key="3">
    <source>
        <dbReference type="Proteomes" id="UP001642482"/>
    </source>
</evidence>
<feature type="compositionally biased region" description="Low complexity" evidence="1">
    <location>
        <begin position="278"/>
        <end position="296"/>
    </location>
</feature>
<accession>A0ABP0AMW4</accession>
<reference evidence="2 3" key="1">
    <citation type="submission" date="2024-01" db="EMBL/GenBank/DDBJ databases">
        <authorList>
            <person name="Allen C."/>
            <person name="Tagirdzhanova G."/>
        </authorList>
    </citation>
    <scope>NUCLEOTIDE SEQUENCE [LARGE SCALE GENOMIC DNA]</scope>
</reference>
<feature type="compositionally biased region" description="Basic residues" evidence="1">
    <location>
        <begin position="518"/>
        <end position="528"/>
    </location>
</feature>
<name>A0ABP0AMW4_9PEZI</name>
<proteinExistence type="predicted"/>
<feature type="region of interest" description="Disordered" evidence="1">
    <location>
        <begin position="22"/>
        <end position="98"/>
    </location>
</feature>
<protein>
    <submittedName>
        <fullName evidence="2">Uncharacterized protein</fullName>
    </submittedName>
</protein>
<feature type="compositionally biased region" description="Pro residues" evidence="1">
    <location>
        <begin position="485"/>
        <end position="496"/>
    </location>
</feature>
<feature type="region of interest" description="Disordered" evidence="1">
    <location>
        <begin position="347"/>
        <end position="369"/>
    </location>
</feature>